<dbReference type="Pfam" id="PF14279">
    <property type="entry name" value="HNH_5"/>
    <property type="match status" value="1"/>
</dbReference>
<evidence type="ECO:0000259" key="1">
    <source>
        <dbReference type="Pfam" id="PF14279"/>
    </source>
</evidence>
<proteinExistence type="predicted"/>
<evidence type="ECO:0000313" key="3">
    <source>
        <dbReference type="Proteomes" id="UP000053724"/>
    </source>
</evidence>
<feature type="domain" description="HNH endonuclease 5" evidence="1">
    <location>
        <begin position="8"/>
        <end position="47"/>
    </location>
</feature>
<dbReference type="Proteomes" id="UP000053724">
    <property type="component" value="Unassembled WGS sequence"/>
</dbReference>
<protein>
    <recommendedName>
        <fullName evidence="1">HNH endonuclease 5 domain-containing protein</fullName>
    </recommendedName>
</protein>
<organism evidence="2 3">
    <name type="scientific">Vibrio metoecus</name>
    <dbReference type="NCBI Taxonomy" id="1481663"/>
    <lineage>
        <taxon>Bacteria</taxon>
        <taxon>Pseudomonadati</taxon>
        <taxon>Pseudomonadota</taxon>
        <taxon>Gammaproteobacteria</taxon>
        <taxon>Vibrionales</taxon>
        <taxon>Vibrionaceae</taxon>
        <taxon>Vibrio</taxon>
    </lineage>
</organism>
<name>A0A0Q0N9E3_VIBMT</name>
<dbReference type="InterPro" id="IPR029471">
    <property type="entry name" value="HNH_5"/>
</dbReference>
<gene>
    <name evidence="2" type="ORF">AAY55_17395</name>
</gene>
<evidence type="ECO:0000313" key="2">
    <source>
        <dbReference type="EMBL" id="KQA22421.1"/>
    </source>
</evidence>
<dbReference type="PATRIC" id="fig|1481663.8.peg.3988"/>
<dbReference type="AlphaFoldDB" id="A0A0Q0N9E3"/>
<reference evidence="2 3" key="1">
    <citation type="journal article" date="2015" name="Genome Biol. Evol.">
        <title>The Dynamics of Genetic Interactions between Vibrio metoecus and Vibrio cholerae, Two Close Relatives Co-Occurring in the Environment.</title>
        <authorList>
            <person name="Orata F.D."/>
            <person name="Kirchberger P.C."/>
            <person name="Meheust R."/>
            <person name="Barlow E.J."/>
            <person name="Tarr C.L."/>
            <person name="Boucher Y."/>
        </authorList>
    </citation>
    <scope>NUCLEOTIDE SEQUENCE [LARGE SCALE GENOMIC DNA]</scope>
    <source>
        <strain evidence="2 3">08-2459</strain>
    </source>
</reference>
<accession>A0A0Q0N9E3</accession>
<sequence>MCTRKVGSEEHTILQSLGGRKVSKNICCEKCNNFLGAEIDEPFSNRFSELCAIIDVKRQRNKKSIIIKSIFESDGVTFDFSKSTLIPSRYPANKITTINDNLSCVEIIRSSEKNVKNLLNNVLMSSDFKNASIIRMDVSSISKIVSQKSLWDFNFSILDFRSVAKTLLTELSTCISNDALRCGNYKDIINFISGFELNDRKYMRPVHANNLPYREKLGMFQHTAYIRLIPGIGCLGVLSLFNTFTFAVVLSEIWEGQDYLAIHMVDPTTGQTKTVKLDNMFEESINDWTTWLYSDQELAIWESNPLFFKRESLNKFFIHSNGSSN</sequence>
<comment type="caution">
    <text evidence="2">The sequence shown here is derived from an EMBL/GenBank/DDBJ whole genome shotgun (WGS) entry which is preliminary data.</text>
</comment>
<dbReference type="EMBL" id="LCUF01000049">
    <property type="protein sequence ID" value="KQA22421.1"/>
    <property type="molecule type" value="Genomic_DNA"/>
</dbReference>